<evidence type="ECO:0000313" key="1">
    <source>
        <dbReference type="EMBL" id="KAH7858769.1"/>
    </source>
</evidence>
<name>A0ACB7Z0V8_9ERIC</name>
<protein>
    <submittedName>
        <fullName evidence="1">Uncharacterized protein</fullName>
    </submittedName>
</protein>
<comment type="caution">
    <text evidence="1">The sequence shown here is derived from an EMBL/GenBank/DDBJ whole genome shotgun (WGS) entry which is preliminary data.</text>
</comment>
<proteinExistence type="predicted"/>
<accession>A0ACB7Z0V8</accession>
<evidence type="ECO:0000313" key="2">
    <source>
        <dbReference type="Proteomes" id="UP000828048"/>
    </source>
</evidence>
<dbReference type="Proteomes" id="UP000828048">
    <property type="component" value="Chromosome 3"/>
</dbReference>
<keyword evidence="2" id="KW-1185">Reference proteome</keyword>
<dbReference type="EMBL" id="CM037153">
    <property type="protein sequence ID" value="KAH7858769.1"/>
    <property type="molecule type" value="Genomic_DNA"/>
</dbReference>
<sequence length="168" mass="18095">MSLILFLSVLYTLNYASHGDLVAKTCKKTTYPSVCNATLSHNPHTKGADVKGLVRIVLKAAAVKALTILNRVNVLLEKTRDPLLKQSLDLCASLYEDASINNIPGAYKNVGKDNPTAISKAQATFDDAETCENSYGDGTKYKSPFTADNNTMKKLATVARDIIASLIG</sequence>
<organism evidence="1 2">
    <name type="scientific">Vaccinium darrowii</name>
    <dbReference type="NCBI Taxonomy" id="229202"/>
    <lineage>
        <taxon>Eukaryota</taxon>
        <taxon>Viridiplantae</taxon>
        <taxon>Streptophyta</taxon>
        <taxon>Embryophyta</taxon>
        <taxon>Tracheophyta</taxon>
        <taxon>Spermatophyta</taxon>
        <taxon>Magnoliopsida</taxon>
        <taxon>eudicotyledons</taxon>
        <taxon>Gunneridae</taxon>
        <taxon>Pentapetalae</taxon>
        <taxon>asterids</taxon>
        <taxon>Ericales</taxon>
        <taxon>Ericaceae</taxon>
        <taxon>Vaccinioideae</taxon>
        <taxon>Vaccinieae</taxon>
        <taxon>Vaccinium</taxon>
    </lineage>
</organism>
<reference evidence="1 2" key="1">
    <citation type="journal article" date="2021" name="Hortic Res">
        <title>High-quality reference genome and annotation aids understanding of berry development for evergreen blueberry (Vaccinium darrowii).</title>
        <authorList>
            <person name="Yu J."/>
            <person name="Hulse-Kemp A.M."/>
            <person name="Babiker E."/>
            <person name="Staton M."/>
        </authorList>
    </citation>
    <scope>NUCLEOTIDE SEQUENCE [LARGE SCALE GENOMIC DNA]</scope>
    <source>
        <strain evidence="2">cv. NJ 8807/NJ 8810</strain>
        <tissue evidence="1">Young leaf</tissue>
    </source>
</reference>
<gene>
    <name evidence="1" type="ORF">Vadar_027790</name>
</gene>